<dbReference type="OMA" id="HHEDHFH"/>
<dbReference type="EnsemblPlants" id="ONIVA09G17170.1">
    <property type="protein sequence ID" value="ONIVA09G17170.1"/>
    <property type="gene ID" value="ONIVA09G17170"/>
</dbReference>
<dbReference type="eggNOG" id="ENOG502RXVC">
    <property type="taxonomic scope" value="Eukaryota"/>
</dbReference>
<dbReference type="GO" id="GO:0000724">
    <property type="term" value="P:double-strand break repair via homologous recombination"/>
    <property type="evidence" value="ECO:0007669"/>
    <property type="project" value="InterPro"/>
</dbReference>
<organism evidence="1">
    <name type="scientific">Oryza nivara</name>
    <name type="common">Indian wild rice</name>
    <name type="synonym">Oryza sativa f. spontanea</name>
    <dbReference type="NCBI Taxonomy" id="4536"/>
    <lineage>
        <taxon>Eukaryota</taxon>
        <taxon>Viridiplantae</taxon>
        <taxon>Streptophyta</taxon>
        <taxon>Embryophyta</taxon>
        <taxon>Tracheophyta</taxon>
        <taxon>Spermatophyta</taxon>
        <taxon>Magnoliopsida</taxon>
        <taxon>Liliopsida</taxon>
        <taxon>Poales</taxon>
        <taxon>Poaceae</taxon>
        <taxon>BOP clade</taxon>
        <taxon>Oryzoideae</taxon>
        <taxon>Oryzeae</taxon>
        <taxon>Oryzinae</taxon>
        <taxon>Oryza</taxon>
    </lineage>
</organism>
<dbReference type="PANTHER" id="PTHR34050">
    <property type="entry name" value="DNA REPAIR RAD52-LIKE PROTEIN 2, CHLOROPLASTIC"/>
    <property type="match status" value="1"/>
</dbReference>
<proteinExistence type="predicted"/>
<evidence type="ECO:0000313" key="2">
    <source>
        <dbReference type="Proteomes" id="UP000006591"/>
    </source>
</evidence>
<dbReference type="PANTHER" id="PTHR34050:SF4">
    <property type="entry name" value="OS09G0512800 PROTEIN"/>
    <property type="match status" value="1"/>
</dbReference>
<dbReference type="InterPro" id="IPR037489">
    <property type="entry name" value="RAD52-like"/>
</dbReference>
<dbReference type="Gramene" id="ONIVA09G17170.1">
    <property type="protein sequence ID" value="ONIVA09G17170.1"/>
    <property type="gene ID" value="ONIVA09G17170"/>
</dbReference>
<keyword evidence="2" id="KW-1185">Reference proteome</keyword>
<protein>
    <submittedName>
        <fullName evidence="1">Uncharacterized protein</fullName>
    </submittedName>
</protein>
<sequence>MFIVGYYSWDARGVDGWLPRPLPRTLHASPLLSPSPSSNPAPLLLLLFLLPLPTHHHHLSPRHRSPSAFRMEALRLSGPAAPPFVPAARVAAAWGARRRGASRSSSSVVAKMEGGGGGKGVPTTNYVVPLDKATGMTRPLVEILRDLNKRVPDKIIDPDTNTVPWYHANRMLSFYAPGWCGEVRNVIYSDNGTVTVVYRVILRGTDGEAYREATGTAPVHEGRNDDAVAAAEEAAFCKACARFGFGLYLYHQDEIP</sequence>
<name>A0A0E0IM85_ORYNI</name>
<reference evidence="1" key="1">
    <citation type="submission" date="2015-04" db="UniProtKB">
        <authorList>
            <consortium name="EnsemblPlants"/>
        </authorList>
    </citation>
    <scope>IDENTIFICATION</scope>
    <source>
        <strain evidence="1">SL10</strain>
    </source>
</reference>
<reference evidence="1" key="2">
    <citation type="submission" date="2018-04" db="EMBL/GenBank/DDBJ databases">
        <title>OnivRS2 (Oryza nivara Reference Sequence Version 2).</title>
        <authorList>
            <person name="Zhang J."/>
            <person name="Kudrna D."/>
            <person name="Lee S."/>
            <person name="Talag J."/>
            <person name="Rajasekar S."/>
            <person name="Welchert J."/>
            <person name="Hsing Y.-I."/>
            <person name="Wing R.A."/>
        </authorList>
    </citation>
    <scope>NUCLEOTIDE SEQUENCE [LARGE SCALE GENOMIC DNA]</scope>
    <source>
        <strain evidence="1">SL10</strain>
    </source>
</reference>
<dbReference type="GO" id="GO:0003677">
    <property type="term" value="F:DNA binding"/>
    <property type="evidence" value="ECO:0007669"/>
    <property type="project" value="InterPro"/>
</dbReference>
<accession>A0A0E0IM85</accession>
<evidence type="ECO:0000313" key="1">
    <source>
        <dbReference type="EnsemblPlants" id="ONIVA09G17170.1"/>
    </source>
</evidence>
<dbReference type="Proteomes" id="UP000006591">
    <property type="component" value="Chromosome 9"/>
</dbReference>
<dbReference type="STRING" id="4536.A0A0E0IM85"/>
<dbReference type="HOGENOM" id="CLU_095139_0_0_1"/>
<dbReference type="AlphaFoldDB" id="A0A0E0IM85"/>